<dbReference type="EMBL" id="JBHUNA010000003">
    <property type="protein sequence ID" value="MFD2759742.1"/>
    <property type="molecule type" value="Genomic_DNA"/>
</dbReference>
<gene>
    <name evidence="1" type="ORF">ACFSUO_01905</name>
</gene>
<organism evidence="1 2">
    <name type="scientific">Lentibacillus juripiscarius</name>
    <dbReference type="NCBI Taxonomy" id="257446"/>
    <lineage>
        <taxon>Bacteria</taxon>
        <taxon>Bacillati</taxon>
        <taxon>Bacillota</taxon>
        <taxon>Bacilli</taxon>
        <taxon>Bacillales</taxon>
        <taxon>Bacillaceae</taxon>
        <taxon>Lentibacillus</taxon>
    </lineage>
</organism>
<reference evidence="2" key="1">
    <citation type="journal article" date="2019" name="Int. J. Syst. Evol. Microbiol.">
        <title>The Global Catalogue of Microorganisms (GCM) 10K type strain sequencing project: providing services to taxonomists for standard genome sequencing and annotation.</title>
        <authorList>
            <consortium name="The Broad Institute Genomics Platform"/>
            <consortium name="The Broad Institute Genome Sequencing Center for Infectious Disease"/>
            <person name="Wu L."/>
            <person name="Ma J."/>
        </authorList>
    </citation>
    <scope>NUCLEOTIDE SEQUENCE [LARGE SCALE GENOMIC DNA]</scope>
    <source>
        <strain evidence="2">TISTR 1535</strain>
    </source>
</reference>
<protein>
    <submittedName>
        <fullName evidence="1">Uncharacterized protein</fullName>
    </submittedName>
</protein>
<name>A0ABW5V516_9BACI</name>
<dbReference type="Proteomes" id="UP001597502">
    <property type="component" value="Unassembled WGS sequence"/>
</dbReference>
<sequence>MVKIVQPVTCTVENKKWRLYGDGEWGDNVEQNKQPHKPNISFSIPAARTSNTKRKGEEMEQAVRNKLREKSSPIMITVISKKWIMNHFIIIRLSEFHNSISTFKIRTIRLLRLISTSGGRFPRAADEPPHARRVASVVVDAALLAGRSLLMEALLWANALRGLM</sequence>
<comment type="caution">
    <text evidence="1">The sequence shown here is derived from an EMBL/GenBank/DDBJ whole genome shotgun (WGS) entry which is preliminary data.</text>
</comment>
<proteinExistence type="predicted"/>
<accession>A0ABW5V516</accession>
<keyword evidence="2" id="KW-1185">Reference proteome</keyword>
<evidence type="ECO:0000313" key="2">
    <source>
        <dbReference type="Proteomes" id="UP001597502"/>
    </source>
</evidence>
<evidence type="ECO:0000313" key="1">
    <source>
        <dbReference type="EMBL" id="MFD2759742.1"/>
    </source>
</evidence>